<dbReference type="EMBL" id="FTOM01000001">
    <property type="protein sequence ID" value="SIS56990.1"/>
    <property type="molecule type" value="Genomic_DNA"/>
</dbReference>
<organism evidence="3 4">
    <name type="scientific">Phaeovulum vinaykumarii</name>
    <dbReference type="NCBI Taxonomy" id="407234"/>
    <lineage>
        <taxon>Bacteria</taxon>
        <taxon>Pseudomonadati</taxon>
        <taxon>Pseudomonadota</taxon>
        <taxon>Alphaproteobacteria</taxon>
        <taxon>Rhodobacterales</taxon>
        <taxon>Paracoccaceae</taxon>
        <taxon>Phaeovulum</taxon>
    </lineage>
</organism>
<keyword evidence="4" id="KW-1185">Reference proteome</keyword>
<dbReference type="InterPro" id="IPR057253">
    <property type="entry name" value="CoiA-like_N"/>
</dbReference>
<gene>
    <name evidence="3" type="ORF">SAMN05421795_101641</name>
</gene>
<proteinExistence type="predicted"/>
<dbReference type="RefSeq" id="WP_076363431.1">
    <property type="nucleotide sequence ID" value="NZ_FTOM01000001.1"/>
</dbReference>
<evidence type="ECO:0000259" key="2">
    <source>
        <dbReference type="Pfam" id="PF25164"/>
    </source>
</evidence>
<dbReference type="InterPro" id="IPR010330">
    <property type="entry name" value="CoiA_nuc"/>
</dbReference>
<dbReference type="AlphaFoldDB" id="A0A1N7K616"/>
<feature type="domain" description="Competence protein CoiA nuclease-like" evidence="1">
    <location>
        <begin position="57"/>
        <end position="137"/>
    </location>
</feature>
<dbReference type="Pfam" id="PF25164">
    <property type="entry name" value="CoiA_N"/>
    <property type="match status" value="1"/>
</dbReference>
<name>A0A1N7K616_9RHOB</name>
<accession>A0A1N7K616</accession>
<evidence type="ECO:0000313" key="3">
    <source>
        <dbReference type="EMBL" id="SIS56990.1"/>
    </source>
</evidence>
<dbReference type="Pfam" id="PF06054">
    <property type="entry name" value="CoiA_nuc"/>
    <property type="match status" value="1"/>
</dbReference>
<sequence>MLVADCEGKRIDAFTAQKGPTYSCPECRGEVVLKKGRKVVHHFAHKPPTTCTWATGETRAHMEAKAIVADALKTRGLRVELEYVVNTLPGDRRADVMAWSPNGQLIAFELQHTPIGIDEIERRASSYASANIAQIWIPFLSPKVWDEGYPHNGGWFVQRYTPRSFERWVHGLNGKNGMWMYDPKEQEFWLGRLASHQQYINETSWFSEGGEENFAGGYYKYSKRFRELTLNGPHKATDLRIAVSTRKAFSTAGYNWPAARIANLTLA</sequence>
<evidence type="ECO:0000259" key="1">
    <source>
        <dbReference type="Pfam" id="PF06054"/>
    </source>
</evidence>
<dbReference type="OrthoDB" id="9134102at2"/>
<evidence type="ECO:0000313" key="4">
    <source>
        <dbReference type="Proteomes" id="UP000186098"/>
    </source>
</evidence>
<dbReference type="Proteomes" id="UP000186098">
    <property type="component" value="Unassembled WGS sequence"/>
</dbReference>
<reference evidence="4" key="1">
    <citation type="submission" date="2017-01" db="EMBL/GenBank/DDBJ databases">
        <authorList>
            <person name="Varghese N."/>
            <person name="Submissions S."/>
        </authorList>
    </citation>
    <scope>NUCLEOTIDE SEQUENCE [LARGE SCALE GENOMIC DNA]</scope>
    <source>
        <strain evidence="4">DSM 18714</strain>
    </source>
</reference>
<protein>
    <submittedName>
        <fullName evidence="3">Competence protein CoiA</fullName>
    </submittedName>
</protein>
<feature type="domain" description="Competence protein CoiA-like N-terminal" evidence="2">
    <location>
        <begin position="17"/>
        <end position="52"/>
    </location>
</feature>